<dbReference type="RefSeq" id="WP_377200900.1">
    <property type="nucleotide sequence ID" value="NZ_JBHUHF010000001.1"/>
</dbReference>
<reference evidence="3" key="1">
    <citation type="journal article" date="2019" name="Int. J. Syst. Evol. Microbiol.">
        <title>The Global Catalogue of Microorganisms (GCM) 10K type strain sequencing project: providing services to taxonomists for standard genome sequencing and annotation.</title>
        <authorList>
            <consortium name="The Broad Institute Genomics Platform"/>
            <consortium name="The Broad Institute Genome Sequencing Center for Infectious Disease"/>
            <person name="Wu L."/>
            <person name="Ma J."/>
        </authorList>
    </citation>
    <scope>NUCLEOTIDE SEQUENCE [LARGE SCALE GENOMIC DNA]</scope>
    <source>
        <strain evidence="3">CCM 7043</strain>
    </source>
</reference>
<evidence type="ECO:0000313" key="3">
    <source>
        <dbReference type="Proteomes" id="UP001597338"/>
    </source>
</evidence>
<gene>
    <name evidence="2" type="ORF">ACFSL2_07245</name>
</gene>
<proteinExistence type="predicted"/>
<feature type="region of interest" description="Disordered" evidence="1">
    <location>
        <begin position="1"/>
        <end position="40"/>
    </location>
</feature>
<dbReference type="EMBL" id="JBHUHF010000001">
    <property type="protein sequence ID" value="MFD2025303.1"/>
    <property type="molecule type" value="Genomic_DNA"/>
</dbReference>
<comment type="caution">
    <text evidence="2">The sequence shown here is derived from an EMBL/GenBank/DDBJ whole genome shotgun (WGS) entry which is preliminary data.</text>
</comment>
<evidence type="ECO:0000313" key="2">
    <source>
        <dbReference type="EMBL" id="MFD2025303.1"/>
    </source>
</evidence>
<keyword evidence="3" id="KW-1185">Reference proteome</keyword>
<name>A0ABW4V630_9MICO</name>
<dbReference type="Proteomes" id="UP001597338">
    <property type="component" value="Unassembled WGS sequence"/>
</dbReference>
<sequence length="40" mass="4453">MAAASAGRRRDSSTRSKIARYRSRRDDDAVSSEIPISREA</sequence>
<organism evidence="2 3">
    <name type="scientific">Promicromonospora aerolata</name>
    <dbReference type="NCBI Taxonomy" id="195749"/>
    <lineage>
        <taxon>Bacteria</taxon>
        <taxon>Bacillati</taxon>
        <taxon>Actinomycetota</taxon>
        <taxon>Actinomycetes</taxon>
        <taxon>Micrococcales</taxon>
        <taxon>Promicromonosporaceae</taxon>
        <taxon>Promicromonospora</taxon>
    </lineage>
</organism>
<accession>A0ABW4V630</accession>
<evidence type="ECO:0000256" key="1">
    <source>
        <dbReference type="SAM" id="MobiDB-lite"/>
    </source>
</evidence>
<protein>
    <submittedName>
        <fullName evidence="2">Uncharacterized protein</fullName>
    </submittedName>
</protein>